<gene>
    <name evidence="2" type="ORF">ALC60_05853</name>
</gene>
<sequence length="65" mass="8243">MDNVIRSLRSFFKYWYFRYTLVTELYMVEEWERKFINIFLLALFFLFFLFNYKVMLPVTQYILGN</sequence>
<dbReference type="EMBL" id="KQ982548">
    <property type="protein sequence ID" value="KYQ55228.1"/>
    <property type="molecule type" value="Genomic_DNA"/>
</dbReference>
<dbReference type="AlphaFoldDB" id="A0A151X4S6"/>
<dbReference type="Proteomes" id="UP000075809">
    <property type="component" value="Unassembled WGS sequence"/>
</dbReference>
<keyword evidence="1" id="KW-0812">Transmembrane</keyword>
<evidence type="ECO:0000313" key="2">
    <source>
        <dbReference type="EMBL" id="KYQ55228.1"/>
    </source>
</evidence>
<accession>A0A151X4S6</accession>
<protein>
    <recommendedName>
        <fullName evidence="4">Serine palmitoyltransferase small subunit B</fullName>
    </recommendedName>
</protein>
<keyword evidence="1" id="KW-0472">Membrane</keyword>
<reference evidence="2 3" key="1">
    <citation type="submission" date="2015-09" db="EMBL/GenBank/DDBJ databases">
        <title>Trachymyrmex zeteki WGS genome.</title>
        <authorList>
            <person name="Nygaard S."/>
            <person name="Hu H."/>
            <person name="Boomsma J."/>
            <person name="Zhang G."/>
        </authorList>
    </citation>
    <scope>NUCLEOTIDE SEQUENCE [LARGE SCALE GENOMIC DNA]</scope>
    <source>
        <strain evidence="2">Tzet28-1</strain>
        <tissue evidence="2">Whole body</tissue>
    </source>
</reference>
<evidence type="ECO:0000256" key="1">
    <source>
        <dbReference type="SAM" id="Phobius"/>
    </source>
</evidence>
<evidence type="ECO:0008006" key="4">
    <source>
        <dbReference type="Google" id="ProtNLM"/>
    </source>
</evidence>
<keyword evidence="3" id="KW-1185">Reference proteome</keyword>
<keyword evidence="1" id="KW-1133">Transmembrane helix</keyword>
<feature type="transmembrane region" description="Helical" evidence="1">
    <location>
        <begin position="35"/>
        <end position="52"/>
    </location>
</feature>
<proteinExistence type="predicted"/>
<evidence type="ECO:0000313" key="3">
    <source>
        <dbReference type="Proteomes" id="UP000075809"/>
    </source>
</evidence>
<name>A0A151X4S6_9HYME</name>
<organism evidence="2 3">
    <name type="scientific">Mycetomoellerius zeteki</name>
    <dbReference type="NCBI Taxonomy" id="64791"/>
    <lineage>
        <taxon>Eukaryota</taxon>
        <taxon>Metazoa</taxon>
        <taxon>Ecdysozoa</taxon>
        <taxon>Arthropoda</taxon>
        <taxon>Hexapoda</taxon>
        <taxon>Insecta</taxon>
        <taxon>Pterygota</taxon>
        <taxon>Neoptera</taxon>
        <taxon>Endopterygota</taxon>
        <taxon>Hymenoptera</taxon>
        <taxon>Apocrita</taxon>
        <taxon>Aculeata</taxon>
        <taxon>Formicoidea</taxon>
        <taxon>Formicidae</taxon>
        <taxon>Myrmicinae</taxon>
        <taxon>Mycetomoellerius</taxon>
    </lineage>
</organism>